<dbReference type="PANTHER" id="PTHR10742:SF410">
    <property type="entry name" value="LYSINE-SPECIFIC HISTONE DEMETHYLASE 2"/>
    <property type="match status" value="1"/>
</dbReference>
<organism evidence="3 4">
    <name type="scientific">Thalassiosira oceanica</name>
    <name type="common">Marine diatom</name>
    <dbReference type="NCBI Taxonomy" id="159749"/>
    <lineage>
        <taxon>Eukaryota</taxon>
        <taxon>Sar</taxon>
        <taxon>Stramenopiles</taxon>
        <taxon>Ochrophyta</taxon>
        <taxon>Bacillariophyta</taxon>
        <taxon>Coscinodiscophyceae</taxon>
        <taxon>Thalassiosirophycidae</taxon>
        <taxon>Thalassiosirales</taxon>
        <taxon>Thalassiosiraceae</taxon>
        <taxon>Thalassiosira</taxon>
    </lineage>
</organism>
<dbReference type="AlphaFoldDB" id="K0S6G3"/>
<keyword evidence="4" id="KW-1185">Reference proteome</keyword>
<dbReference type="EMBL" id="AGNL01035767">
    <property type="protein sequence ID" value="EJK54472.1"/>
    <property type="molecule type" value="Genomic_DNA"/>
</dbReference>
<dbReference type="InterPro" id="IPR002937">
    <property type="entry name" value="Amino_oxidase"/>
</dbReference>
<feature type="signal peptide" evidence="1">
    <location>
        <begin position="1"/>
        <end position="18"/>
    </location>
</feature>
<gene>
    <name evidence="3" type="ORF">THAOC_25896</name>
</gene>
<reference evidence="3 4" key="1">
    <citation type="journal article" date="2012" name="Genome Biol.">
        <title>Genome and low-iron response of an oceanic diatom adapted to chronic iron limitation.</title>
        <authorList>
            <person name="Lommer M."/>
            <person name="Specht M."/>
            <person name="Roy A.S."/>
            <person name="Kraemer L."/>
            <person name="Andreson R."/>
            <person name="Gutowska M.A."/>
            <person name="Wolf J."/>
            <person name="Bergner S.V."/>
            <person name="Schilhabel M.B."/>
            <person name="Klostermeier U.C."/>
            <person name="Beiko R.G."/>
            <person name="Rosenstiel P."/>
            <person name="Hippler M."/>
            <person name="Laroche J."/>
        </authorList>
    </citation>
    <scope>NUCLEOTIDE SEQUENCE [LARGE SCALE GENOMIC DNA]</scope>
    <source>
        <strain evidence="3 4">CCMP1005</strain>
    </source>
</reference>
<evidence type="ECO:0000313" key="3">
    <source>
        <dbReference type="EMBL" id="EJK54472.1"/>
    </source>
</evidence>
<evidence type="ECO:0000259" key="2">
    <source>
        <dbReference type="Pfam" id="PF01593"/>
    </source>
</evidence>
<dbReference type="Pfam" id="PF01593">
    <property type="entry name" value="Amino_oxidase"/>
    <property type="match status" value="1"/>
</dbReference>
<dbReference type="SUPFAM" id="SSF54373">
    <property type="entry name" value="FAD-linked reductases, C-terminal domain"/>
    <property type="match status" value="1"/>
</dbReference>
<feature type="domain" description="Amine oxidase" evidence="2">
    <location>
        <begin position="50"/>
        <end position="506"/>
    </location>
</feature>
<name>K0S6G3_THAOC</name>
<feature type="chain" id="PRO_5003839734" description="Amine oxidase domain-containing protein" evidence="1">
    <location>
        <begin position="19"/>
        <end position="549"/>
    </location>
</feature>
<comment type="caution">
    <text evidence="3">The sequence shown here is derived from an EMBL/GenBank/DDBJ whole genome shotgun (WGS) entry which is preliminary data.</text>
</comment>
<accession>K0S6G3</accession>
<dbReference type="InterPro" id="IPR036188">
    <property type="entry name" value="FAD/NAD-bd_sf"/>
</dbReference>
<dbReference type="SUPFAM" id="SSF51905">
    <property type="entry name" value="FAD/NAD(P)-binding domain"/>
    <property type="match status" value="1"/>
</dbReference>
<dbReference type="GO" id="GO:0016491">
    <property type="term" value="F:oxidoreductase activity"/>
    <property type="evidence" value="ECO:0007669"/>
    <property type="project" value="InterPro"/>
</dbReference>
<dbReference type="OMA" id="ADANYIM"/>
<sequence>MRLVLVLANLPLLSVVASEANTGRPPATVSSTSEPDEVFVEAVIVGAGWAGISAAIDLQNSGHSSLLILEANDYVGGRSKSKNSDGTINAPPAELPSNNVPIEMGSEWLYETERGSQYTYLKRRGYLSKVNTDPYSNETLALGKCGVNSLTSFYWQTGSSPGQSQLLNNTEVKSLESDTWQSYNSFKSSCSSSHEQCKQAYFNSRNLSSLQRQYLNLIIDSCGGMDTSARIDELPANKTFTPDYEIENYWYTGYMSPQGVGFGNTAAAVAEQLKDKIRLNSKVVGINTYTVPGKVIVTYEVASSGSQVRVIANSVVVTVSLNVLKSSNINFVPQLPSWKRNLINGMGMGVMNKCVLVWDDESVSHLFPSKKWIELISNQDATSGRWTTFLNPSAQKGKPTLVGWVSGEDAMRMEDQTDDEVKAEMMSNLKLMFPDIPEPDRVVITRWGKEPNVLGAYSHHVVGRDFLDDSSALGNPVGRIIFAGEATAGPWLGTTVGAWLTGQRAAIEMKQYLTADFVMEASSSLATADANYIMPMVAVLILYFWRALI</sequence>
<keyword evidence="1" id="KW-0732">Signal</keyword>
<dbReference type="Gene3D" id="3.90.660.10">
    <property type="match status" value="1"/>
</dbReference>
<dbReference type="Gene3D" id="3.50.50.60">
    <property type="entry name" value="FAD/NAD(P)-binding domain"/>
    <property type="match status" value="1"/>
</dbReference>
<protein>
    <recommendedName>
        <fullName evidence="2">Amine oxidase domain-containing protein</fullName>
    </recommendedName>
</protein>
<evidence type="ECO:0000313" key="4">
    <source>
        <dbReference type="Proteomes" id="UP000266841"/>
    </source>
</evidence>
<dbReference type="OrthoDB" id="47106at2759"/>
<dbReference type="PANTHER" id="PTHR10742">
    <property type="entry name" value="FLAVIN MONOAMINE OXIDASE"/>
    <property type="match status" value="1"/>
</dbReference>
<evidence type="ECO:0000256" key="1">
    <source>
        <dbReference type="SAM" id="SignalP"/>
    </source>
</evidence>
<dbReference type="InterPro" id="IPR050281">
    <property type="entry name" value="Flavin_monoamine_oxidase"/>
</dbReference>
<proteinExistence type="predicted"/>
<dbReference type="eggNOG" id="KOG0029">
    <property type="taxonomic scope" value="Eukaryota"/>
</dbReference>
<dbReference type="Proteomes" id="UP000266841">
    <property type="component" value="Unassembled WGS sequence"/>
</dbReference>